<keyword evidence="1" id="KW-0812">Transmembrane</keyword>
<dbReference type="Proteomes" id="UP000601435">
    <property type="component" value="Unassembled WGS sequence"/>
</dbReference>
<sequence>MGMLISGASWWLVMPAKVMMTMRGCLEHLRFLCQQVGESVYTHEDEILELDFGDTAADLDDYEFSLDQSELQRLDDIADHVEILRLKSRFVAKEFAWMEDREDLFAPASSSVANRLLPALYVRLRETDRESDYVLYVMDIADAYLTVAQEVDTIVRLKIGSETFEFMLGRVLPGQRDGAQRWYKDVTTYLGDRLQTTACATHPSLLRMEHDGKFSGMQMHVDDFLGLSPRSFVRAHVEPVLREKYKLSLEILEPGTEVSFLKRRHILSSDGQLRLAPHPAHFSKLRDLLNLHARVAAISKVKSEVNVADLGTKSLSCFVMKRLMYLVGVVTIDGTPVGSHEYEQYMSSQVMRMAVCSIRHDGYKAVPPHVLHRAITLAIMQVTGALGQPSSEDCDLLRGGGYGFIDVAIFIITFLGSFFVFFIFAWWTL</sequence>
<proteinExistence type="predicted"/>
<accession>A0A812VJ15</accession>
<evidence type="ECO:0008006" key="5">
    <source>
        <dbReference type="Google" id="ProtNLM"/>
    </source>
</evidence>
<keyword evidence="1" id="KW-1133">Transmembrane helix</keyword>
<evidence type="ECO:0000256" key="1">
    <source>
        <dbReference type="SAM" id="Phobius"/>
    </source>
</evidence>
<feature type="chain" id="PRO_5032651827" description="Reverse transcriptase Ty1/copia-type domain-containing protein" evidence="2">
    <location>
        <begin position="16"/>
        <end position="429"/>
    </location>
</feature>
<feature type="signal peptide" evidence="2">
    <location>
        <begin position="1"/>
        <end position="15"/>
    </location>
</feature>
<keyword evidence="2" id="KW-0732">Signal</keyword>
<comment type="caution">
    <text evidence="3">The sequence shown here is derived from an EMBL/GenBank/DDBJ whole genome shotgun (WGS) entry which is preliminary data.</text>
</comment>
<dbReference type="AlphaFoldDB" id="A0A812VJ15"/>
<dbReference type="EMBL" id="CAJNJA010030125">
    <property type="protein sequence ID" value="CAE7638491.1"/>
    <property type="molecule type" value="Genomic_DNA"/>
</dbReference>
<keyword evidence="1" id="KW-0472">Membrane</keyword>
<evidence type="ECO:0000313" key="3">
    <source>
        <dbReference type="EMBL" id="CAE7638491.1"/>
    </source>
</evidence>
<name>A0A812VJ15_9DINO</name>
<dbReference type="OrthoDB" id="419756at2759"/>
<evidence type="ECO:0000313" key="4">
    <source>
        <dbReference type="Proteomes" id="UP000601435"/>
    </source>
</evidence>
<feature type="non-terminal residue" evidence="3">
    <location>
        <position position="1"/>
    </location>
</feature>
<protein>
    <recommendedName>
        <fullName evidence="5">Reverse transcriptase Ty1/copia-type domain-containing protein</fullName>
    </recommendedName>
</protein>
<keyword evidence="4" id="KW-1185">Reference proteome</keyword>
<feature type="transmembrane region" description="Helical" evidence="1">
    <location>
        <begin position="402"/>
        <end position="427"/>
    </location>
</feature>
<reference evidence="3" key="1">
    <citation type="submission" date="2021-02" db="EMBL/GenBank/DDBJ databases">
        <authorList>
            <person name="Dougan E. K."/>
            <person name="Rhodes N."/>
            <person name="Thang M."/>
            <person name="Chan C."/>
        </authorList>
    </citation>
    <scope>NUCLEOTIDE SEQUENCE</scope>
</reference>
<organism evidence="3 4">
    <name type="scientific">Symbiodinium necroappetens</name>
    <dbReference type="NCBI Taxonomy" id="1628268"/>
    <lineage>
        <taxon>Eukaryota</taxon>
        <taxon>Sar</taxon>
        <taxon>Alveolata</taxon>
        <taxon>Dinophyceae</taxon>
        <taxon>Suessiales</taxon>
        <taxon>Symbiodiniaceae</taxon>
        <taxon>Symbiodinium</taxon>
    </lineage>
</organism>
<gene>
    <name evidence="3" type="ORF">SNEC2469_LOCUS18026</name>
</gene>
<evidence type="ECO:0000256" key="2">
    <source>
        <dbReference type="SAM" id="SignalP"/>
    </source>
</evidence>